<proteinExistence type="predicted"/>
<organism evidence="1 2">
    <name type="scientific">Pseudomonas aeruginosa</name>
    <dbReference type="NCBI Taxonomy" id="287"/>
    <lineage>
        <taxon>Bacteria</taxon>
        <taxon>Pseudomonadati</taxon>
        <taxon>Pseudomonadota</taxon>
        <taxon>Gammaproteobacteria</taxon>
        <taxon>Pseudomonadales</taxon>
        <taxon>Pseudomonadaceae</taxon>
        <taxon>Pseudomonas</taxon>
    </lineage>
</organism>
<evidence type="ECO:0000313" key="1">
    <source>
        <dbReference type="EMBL" id="RCI61436.1"/>
    </source>
</evidence>
<comment type="caution">
    <text evidence="1">The sequence shown here is derived from an EMBL/GenBank/DDBJ whole genome shotgun (WGS) entry which is preliminary data.</text>
</comment>
<dbReference type="EMBL" id="QORE01004419">
    <property type="protein sequence ID" value="RCI61436.1"/>
    <property type="molecule type" value="Genomic_DNA"/>
</dbReference>
<dbReference type="Proteomes" id="UP000253594">
    <property type="component" value="Unassembled WGS sequence"/>
</dbReference>
<name>A0A367LSW8_PSEAI</name>
<feature type="non-terminal residue" evidence="1">
    <location>
        <position position="1"/>
    </location>
</feature>
<sequence length="67" mass="7126">TDPWMACNTFTFSSPSGNYFGLFRPSLGTPSGVGIVGRTSKIADMQVPEVFQIMLGKKGQLADGIAE</sequence>
<protein>
    <submittedName>
        <fullName evidence="1">Uncharacterized protein</fullName>
    </submittedName>
</protein>
<feature type="non-terminal residue" evidence="1">
    <location>
        <position position="67"/>
    </location>
</feature>
<evidence type="ECO:0000313" key="2">
    <source>
        <dbReference type="Proteomes" id="UP000253594"/>
    </source>
</evidence>
<dbReference type="AlphaFoldDB" id="A0A367LSW8"/>
<reference evidence="1 2" key="1">
    <citation type="submission" date="2018-07" db="EMBL/GenBank/DDBJ databases">
        <title>Mechanisms of high-level aminoglycoside resistance among Gram-negative pathogens in Brazil.</title>
        <authorList>
            <person name="Ballaben A.S."/>
            <person name="Darini A.L.C."/>
            <person name="Doi Y."/>
        </authorList>
    </citation>
    <scope>NUCLEOTIDE SEQUENCE [LARGE SCALE GENOMIC DNA]</scope>
    <source>
        <strain evidence="1 2">B2-305</strain>
    </source>
</reference>
<accession>A0A367LSW8</accession>
<gene>
    <name evidence="1" type="ORF">DT376_46445</name>
</gene>